<dbReference type="RefSeq" id="WP_083074040.1">
    <property type="nucleotide sequence ID" value="NZ_AP022615.1"/>
</dbReference>
<evidence type="ECO:0000313" key="2">
    <source>
        <dbReference type="Proteomes" id="UP000192566"/>
    </source>
</evidence>
<accession>A0A1X0DNE9</accession>
<name>A0A1X0DNE9_MYCHE</name>
<reference evidence="1 2" key="1">
    <citation type="submission" date="2017-02" db="EMBL/GenBank/DDBJ databases">
        <title>The new phylogeny of genus Mycobacterium.</title>
        <authorList>
            <person name="Tortoli E."/>
            <person name="Trovato A."/>
            <person name="Cirillo D.M."/>
        </authorList>
    </citation>
    <scope>NUCLEOTIDE SEQUENCE [LARGE SCALE GENOMIC DNA]</scope>
    <source>
        <strain evidence="1 2">DSM 44471</strain>
    </source>
</reference>
<keyword evidence="2" id="KW-1185">Reference proteome</keyword>
<sequence length="99" mass="11127">MDPITYWDSQVGHWLGKARTEVAAGRTESAQAARLTAGTAALRWLMLRVDEEGPHLMPPDIQEQLDFEQVARDKDKILARVHHQVCAELLALKVSRPDV</sequence>
<dbReference type="Proteomes" id="UP000192566">
    <property type="component" value="Unassembled WGS sequence"/>
</dbReference>
<gene>
    <name evidence="1" type="ORF">BST25_10970</name>
</gene>
<evidence type="ECO:0000313" key="1">
    <source>
        <dbReference type="EMBL" id="ORA73916.1"/>
    </source>
</evidence>
<organism evidence="1 2">
    <name type="scientific">Mycobacterium heidelbergense</name>
    <dbReference type="NCBI Taxonomy" id="53376"/>
    <lineage>
        <taxon>Bacteria</taxon>
        <taxon>Bacillati</taxon>
        <taxon>Actinomycetota</taxon>
        <taxon>Actinomycetes</taxon>
        <taxon>Mycobacteriales</taxon>
        <taxon>Mycobacteriaceae</taxon>
        <taxon>Mycobacterium</taxon>
        <taxon>Mycobacterium simiae complex</taxon>
    </lineage>
</organism>
<dbReference type="STRING" id="53376.BST25_10970"/>
<protein>
    <submittedName>
        <fullName evidence="1">Uncharacterized protein</fullName>
    </submittedName>
</protein>
<dbReference type="AlphaFoldDB" id="A0A1X0DNE9"/>
<comment type="caution">
    <text evidence="1">The sequence shown here is derived from an EMBL/GenBank/DDBJ whole genome shotgun (WGS) entry which is preliminary data.</text>
</comment>
<proteinExistence type="predicted"/>
<dbReference type="EMBL" id="MVHR01000013">
    <property type="protein sequence ID" value="ORA73916.1"/>
    <property type="molecule type" value="Genomic_DNA"/>
</dbReference>